<reference evidence="2" key="1">
    <citation type="journal article" date="2019" name="Int. J. Syst. Evol. Microbiol.">
        <title>The Global Catalogue of Microorganisms (GCM) 10K type strain sequencing project: providing services to taxonomists for standard genome sequencing and annotation.</title>
        <authorList>
            <consortium name="The Broad Institute Genomics Platform"/>
            <consortium name="The Broad Institute Genome Sequencing Center for Infectious Disease"/>
            <person name="Wu L."/>
            <person name="Ma J."/>
        </authorList>
    </citation>
    <scope>NUCLEOTIDE SEQUENCE [LARGE SCALE GENOMIC DNA]</scope>
    <source>
        <strain evidence="2">JCM 16540</strain>
    </source>
</reference>
<organism evidence="1 2">
    <name type="scientific">Microlunatus spumicola</name>
    <dbReference type="NCBI Taxonomy" id="81499"/>
    <lineage>
        <taxon>Bacteria</taxon>
        <taxon>Bacillati</taxon>
        <taxon>Actinomycetota</taxon>
        <taxon>Actinomycetes</taxon>
        <taxon>Propionibacteriales</taxon>
        <taxon>Propionibacteriaceae</taxon>
        <taxon>Microlunatus</taxon>
    </lineage>
</organism>
<name>A0ABP6XX44_9ACTN</name>
<evidence type="ECO:0000313" key="2">
    <source>
        <dbReference type="Proteomes" id="UP001500767"/>
    </source>
</evidence>
<keyword evidence="2" id="KW-1185">Reference proteome</keyword>
<dbReference type="EMBL" id="BAAAYR010000004">
    <property type="protein sequence ID" value="GAA3571438.1"/>
    <property type="molecule type" value="Genomic_DNA"/>
</dbReference>
<proteinExistence type="predicted"/>
<sequence length="59" mass="6165">MLHGSEPLSGAHIEPLKLLAVQRATAGLGLAGCSDVAEFAGSPDRTDRYLIQKPAHLIA</sequence>
<dbReference type="Proteomes" id="UP001500767">
    <property type="component" value="Unassembled WGS sequence"/>
</dbReference>
<protein>
    <submittedName>
        <fullName evidence="1">Uncharacterized protein</fullName>
    </submittedName>
</protein>
<accession>A0ABP6XX44</accession>
<comment type="caution">
    <text evidence="1">The sequence shown here is derived from an EMBL/GenBank/DDBJ whole genome shotgun (WGS) entry which is preliminary data.</text>
</comment>
<evidence type="ECO:0000313" key="1">
    <source>
        <dbReference type="EMBL" id="GAA3571438.1"/>
    </source>
</evidence>
<gene>
    <name evidence="1" type="ORF">GCM10022197_29910</name>
</gene>